<keyword evidence="4 7" id="KW-0560">Oxidoreductase</keyword>
<dbReference type="InterPro" id="IPR012256">
    <property type="entry name" value="D_lactate_DH"/>
</dbReference>
<dbReference type="PROSITE" id="PS51387">
    <property type="entry name" value="FAD_PCMH"/>
    <property type="match status" value="1"/>
</dbReference>
<protein>
    <submittedName>
        <fullName evidence="7">D-lactate dehydrogenase</fullName>
        <ecNumber evidence="7">1.1.1.28</ecNumber>
    </submittedName>
</protein>
<dbReference type="KEGG" id="pmj:P9211_13031"/>
<dbReference type="Proteomes" id="UP000000788">
    <property type="component" value="Chromosome"/>
</dbReference>
<dbReference type="GO" id="GO:0016901">
    <property type="term" value="F:oxidoreductase activity, acting on the CH-OH group of donors, quinone or similar compound as acceptor"/>
    <property type="evidence" value="ECO:0007669"/>
    <property type="project" value="InterPro"/>
</dbReference>
<dbReference type="GO" id="GO:0055085">
    <property type="term" value="P:transmembrane transport"/>
    <property type="evidence" value="ECO:0007669"/>
    <property type="project" value="InterPro"/>
</dbReference>
<dbReference type="OrthoDB" id="9772552at2"/>
<dbReference type="InterPro" id="IPR016172">
    <property type="entry name" value="D-lactate_DH_C-sub1"/>
</dbReference>
<evidence type="ECO:0000256" key="2">
    <source>
        <dbReference type="ARBA" id="ARBA00022630"/>
    </source>
</evidence>
<dbReference type="GO" id="GO:0005886">
    <property type="term" value="C:plasma membrane"/>
    <property type="evidence" value="ECO:0007669"/>
    <property type="project" value="InterPro"/>
</dbReference>
<feature type="binding site" evidence="5">
    <location>
        <position position="259"/>
    </location>
    <ligand>
        <name>FAD</name>
        <dbReference type="ChEBI" id="CHEBI:57692"/>
    </ligand>
</feature>
<evidence type="ECO:0000313" key="8">
    <source>
        <dbReference type="Proteomes" id="UP000000788"/>
    </source>
</evidence>
<keyword evidence="2" id="KW-0285">Flavoprotein</keyword>
<name>A9BBM2_PROM4</name>
<dbReference type="NCBIfam" id="NF008387">
    <property type="entry name" value="PRK11183.1"/>
    <property type="match status" value="1"/>
</dbReference>
<dbReference type="AlphaFoldDB" id="A9BBM2"/>
<sequence>MRDDRLEELKKGLSQILDEENILSGNSQTKSYREGIRVGKGIASFVVLPQNLVQFWDILNLCIFLDKIVIIQAANTGLTGGSTPDGDTYDRDVVIINTLAIDRIILLNNAKQVIALPGSTLSNLENILLDYGREPHSLIGSSCIGASIIGGICNNSGGNLVNRGPAYTELSLYASVDKNGELELINNLGIDLGETPQEILCNLENAKFDQNNLPYTHRKASDYEYKNRLRDMTSKIPARFNSDKRRLYDSSGCAGKIAVFAVRLDTFIKPKNEQVFLVGTNNPGNFSQIRKEILTSFDQLPDMAEYMHKSFFDGADKYGKDTFLIIKYFGQRFMPRLFKLKKRFDLFFDRLPFAKKNLFEKILHNHAQLLPDHLPVRIRQYRHAYSHLLIIKSSDLCIEETRDMLAKKINNTSDVKFLECSQSEGEDLLLHRYVAGIAPKRFCIINEDQTTSLLPLDVALPRNNKNWHEILPESAFLESEASFQMGHFLCMVFHWDFVFNSESDLVKIKKEILSVLDKAGAKYPAEHNVGHLYFAEHDLSNFYKKIDPTNSFNAGIGKMSKNKYYA</sequence>
<reference evidence="7 8" key="1">
    <citation type="journal article" date="2007" name="PLoS Genet.">
        <title>Patterns and implications of gene gain and loss in the evolution of Prochlorococcus.</title>
        <authorList>
            <person name="Kettler G.C."/>
            <person name="Martiny A.C."/>
            <person name="Huang K."/>
            <person name="Zucker J."/>
            <person name="Coleman M.L."/>
            <person name="Rodrigue S."/>
            <person name="Chen F."/>
            <person name="Lapidus A."/>
            <person name="Ferriera S."/>
            <person name="Johnson J."/>
            <person name="Steglich C."/>
            <person name="Church G.M."/>
            <person name="Richardson P."/>
            <person name="Chisholm S.W."/>
        </authorList>
    </citation>
    <scope>NUCLEOTIDE SEQUENCE [LARGE SCALE GENOMIC DNA]</scope>
    <source>
        <strain evidence="8">MIT 9211</strain>
    </source>
</reference>
<dbReference type="Gene3D" id="3.30.70.610">
    <property type="entry name" value="D-lactate dehydrogenase, cap domain, subdomain 1"/>
    <property type="match status" value="2"/>
</dbReference>
<evidence type="ECO:0000256" key="5">
    <source>
        <dbReference type="PIRSR" id="PIRSR000101-1"/>
    </source>
</evidence>
<dbReference type="SUPFAM" id="SSF56176">
    <property type="entry name" value="FAD-binding/transporter-associated domain-like"/>
    <property type="match status" value="1"/>
</dbReference>
<dbReference type="InterPro" id="IPR015409">
    <property type="entry name" value="Lactate_DH_C"/>
</dbReference>
<dbReference type="RefSeq" id="WP_012195855.1">
    <property type="nucleotide sequence ID" value="NC_009976.1"/>
</dbReference>
<feature type="binding site" evidence="5">
    <location>
        <position position="254"/>
    </location>
    <ligand>
        <name>FAD</name>
        <dbReference type="ChEBI" id="CHEBI:57692"/>
    </ligand>
</feature>
<keyword evidence="3 5" id="KW-0274">FAD</keyword>
<feature type="domain" description="FAD-binding PCMH-type" evidence="6">
    <location>
        <begin position="39"/>
        <end position="210"/>
    </location>
</feature>
<dbReference type="STRING" id="93059.P9211_13031"/>
<feature type="binding site" evidence="5">
    <location>
        <position position="147"/>
    </location>
    <ligand>
        <name>FAD</name>
        <dbReference type="ChEBI" id="CHEBI:57692"/>
    </ligand>
</feature>
<dbReference type="Gene3D" id="3.30.43.10">
    <property type="entry name" value="Uridine Diphospho-n-acetylenolpyruvylglucosamine Reductase, domain 2"/>
    <property type="match status" value="1"/>
</dbReference>
<dbReference type="Gene3D" id="3.30.465.10">
    <property type="match status" value="1"/>
</dbReference>
<dbReference type="Pfam" id="PF09330">
    <property type="entry name" value="Lact-deh-memb"/>
    <property type="match status" value="1"/>
</dbReference>
<feature type="binding site" evidence="5">
    <location>
        <position position="157"/>
    </location>
    <ligand>
        <name>FAD</name>
        <dbReference type="ChEBI" id="CHEBI:57692"/>
    </ligand>
</feature>
<dbReference type="PANTHER" id="PTHR43716:SF1">
    <property type="entry name" value="D-2-HYDROXYGLUTARATE DEHYDROGENASE, MITOCHONDRIAL"/>
    <property type="match status" value="1"/>
</dbReference>
<comment type="cofactor">
    <cofactor evidence="1 5">
        <name>FAD</name>
        <dbReference type="ChEBI" id="CHEBI:57692"/>
    </cofactor>
</comment>
<dbReference type="InterPro" id="IPR051264">
    <property type="entry name" value="FAD-oxidored/transferase_4"/>
</dbReference>
<dbReference type="InterPro" id="IPR016164">
    <property type="entry name" value="FAD-linked_Oxase-like_C"/>
</dbReference>
<feature type="binding site" evidence="5">
    <location>
        <position position="140"/>
    </location>
    <ligand>
        <name>FAD</name>
        <dbReference type="ChEBI" id="CHEBI:57692"/>
    </ligand>
</feature>
<evidence type="ECO:0000256" key="4">
    <source>
        <dbReference type="ARBA" id="ARBA00023002"/>
    </source>
</evidence>
<dbReference type="GO" id="GO:0022904">
    <property type="term" value="P:respiratory electron transport chain"/>
    <property type="evidence" value="ECO:0007669"/>
    <property type="project" value="InterPro"/>
</dbReference>
<proteinExistence type="predicted"/>
<dbReference type="PIRSF" id="PIRSF000101">
    <property type="entry name" value="D-lactate_dh"/>
    <property type="match status" value="1"/>
</dbReference>
<dbReference type="InterPro" id="IPR016166">
    <property type="entry name" value="FAD-bd_PCMH"/>
</dbReference>
<evidence type="ECO:0000259" key="6">
    <source>
        <dbReference type="PROSITE" id="PS51387"/>
    </source>
</evidence>
<dbReference type="HOGENOM" id="CLU_034094_0_0_3"/>
<dbReference type="EC" id="1.1.1.28" evidence="7"/>
<dbReference type="eggNOG" id="COG0277">
    <property type="taxonomic scope" value="Bacteria"/>
</dbReference>
<dbReference type="Gene3D" id="3.30.1370.20">
    <property type="entry name" value="D-lactate dehydrogenase, cap domain, subdomain 2"/>
    <property type="match status" value="1"/>
</dbReference>
<dbReference type="GO" id="GO:0006089">
    <property type="term" value="P:lactate metabolic process"/>
    <property type="evidence" value="ECO:0007669"/>
    <property type="project" value="InterPro"/>
</dbReference>
<accession>A9BBM2</accession>
<dbReference type="EMBL" id="CP000878">
    <property type="protein sequence ID" value="ABX09234.1"/>
    <property type="molecule type" value="Genomic_DNA"/>
</dbReference>
<gene>
    <name evidence="7" type="primary">dld</name>
    <name evidence="7" type="ordered locus">P9211_13031</name>
</gene>
<evidence type="ECO:0000313" key="7">
    <source>
        <dbReference type="EMBL" id="ABX09234.1"/>
    </source>
</evidence>
<evidence type="ECO:0000256" key="3">
    <source>
        <dbReference type="ARBA" id="ARBA00022827"/>
    </source>
</evidence>
<feature type="binding site" evidence="5">
    <location>
        <begin position="81"/>
        <end position="82"/>
    </location>
    <ligand>
        <name>FAD</name>
        <dbReference type="ChEBI" id="CHEBI:57692"/>
    </ligand>
</feature>
<evidence type="ECO:0000256" key="1">
    <source>
        <dbReference type="ARBA" id="ARBA00001974"/>
    </source>
</evidence>
<dbReference type="PANTHER" id="PTHR43716">
    <property type="entry name" value="D-2-HYDROXYGLUTARATE DEHYDROGENASE, MITOCHONDRIAL"/>
    <property type="match status" value="1"/>
</dbReference>
<organism evidence="7 8">
    <name type="scientific">Prochlorococcus marinus (strain MIT 9211)</name>
    <dbReference type="NCBI Taxonomy" id="93059"/>
    <lineage>
        <taxon>Bacteria</taxon>
        <taxon>Bacillati</taxon>
        <taxon>Cyanobacteriota</taxon>
        <taxon>Cyanophyceae</taxon>
        <taxon>Synechococcales</taxon>
        <taxon>Prochlorococcaceae</taxon>
        <taxon>Prochlorococcus</taxon>
    </lineage>
</organism>
<dbReference type="InterPro" id="IPR016173">
    <property type="entry name" value="D-lactate_DH_C-sub2"/>
</dbReference>
<dbReference type="InterPro" id="IPR016167">
    <property type="entry name" value="FAD-bd_PCMH_sub1"/>
</dbReference>
<dbReference type="GO" id="GO:0071949">
    <property type="term" value="F:FAD binding"/>
    <property type="evidence" value="ECO:0007669"/>
    <property type="project" value="InterPro"/>
</dbReference>
<feature type="binding site" evidence="5">
    <location>
        <begin position="73"/>
        <end position="77"/>
    </location>
    <ligand>
        <name>FAD</name>
        <dbReference type="ChEBI" id="CHEBI:57692"/>
    </ligand>
</feature>
<dbReference type="InterPro" id="IPR036318">
    <property type="entry name" value="FAD-bd_PCMH-like_sf"/>
</dbReference>
<dbReference type="SUPFAM" id="SSF55103">
    <property type="entry name" value="FAD-linked oxidases, C-terminal domain"/>
    <property type="match status" value="1"/>
</dbReference>
<dbReference type="InterPro" id="IPR016169">
    <property type="entry name" value="FAD-bd_PCMH_sub2"/>
</dbReference>
<dbReference type="GO" id="GO:0008720">
    <property type="term" value="F:D-lactate dehydrogenase (NAD+) activity"/>
    <property type="evidence" value="ECO:0007669"/>
    <property type="project" value="UniProtKB-EC"/>
</dbReference>
<keyword evidence="8" id="KW-1185">Reference proteome</keyword>